<name>A0AAN6QA14_9PEZI</name>
<feature type="compositionally biased region" description="Basic and acidic residues" evidence="1">
    <location>
        <begin position="145"/>
        <end position="157"/>
    </location>
</feature>
<evidence type="ECO:0000313" key="3">
    <source>
        <dbReference type="Proteomes" id="UP001305647"/>
    </source>
</evidence>
<feature type="region of interest" description="Disordered" evidence="1">
    <location>
        <begin position="1"/>
        <end position="157"/>
    </location>
</feature>
<protein>
    <submittedName>
        <fullName evidence="2">Uncharacterized protein</fullName>
    </submittedName>
</protein>
<organism evidence="2 3">
    <name type="scientific">Parathielavia hyrcaniae</name>
    <dbReference type="NCBI Taxonomy" id="113614"/>
    <lineage>
        <taxon>Eukaryota</taxon>
        <taxon>Fungi</taxon>
        <taxon>Dikarya</taxon>
        <taxon>Ascomycota</taxon>
        <taxon>Pezizomycotina</taxon>
        <taxon>Sordariomycetes</taxon>
        <taxon>Sordariomycetidae</taxon>
        <taxon>Sordariales</taxon>
        <taxon>Chaetomiaceae</taxon>
        <taxon>Parathielavia</taxon>
    </lineage>
</organism>
<keyword evidence="3" id="KW-1185">Reference proteome</keyword>
<proteinExistence type="predicted"/>
<dbReference type="AlphaFoldDB" id="A0AAN6QA14"/>
<feature type="compositionally biased region" description="Low complexity" evidence="1">
    <location>
        <begin position="59"/>
        <end position="74"/>
    </location>
</feature>
<feature type="compositionally biased region" description="Polar residues" evidence="1">
    <location>
        <begin position="1"/>
        <end position="15"/>
    </location>
</feature>
<feature type="compositionally biased region" description="Polar residues" evidence="1">
    <location>
        <begin position="79"/>
        <end position="90"/>
    </location>
</feature>
<sequence>MAKTIHNVNESTSSPLAAKSPDSDVSPGTRTPLVHADYFTAQPFANGNSKRDGPLRPFARASTDASTTTLASISEEFQLDSSRQTSNDSGRPTLGHRKSSTPSVTFRPPRNPSLPQGNPRKTDNRRLRESSPSPVSLHSSQHLHGSLDDWRRHGVSP</sequence>
<dbReference type="EMBL" id="MU863624">
    <property type="protein sequence ID" value="KAK4106338.1"/>
    <property type="molecule type" value="Genomic_DNA"/>
</dbReference>
<feature type="compositionally biased region" description="Low complexity" evidence="1">
    <location>
        <begin position="130"/>
        <end position="144"/>
    </location>
</feature>
<comment type="caution">
    <text evidence="2">The sequence shown here is derived from an EMBL/GenBank/DDBJ whole genome shotgun (WGS) entry which is preliminary data.</text>
</comment>
<feature type="compositionally biased region" description="Basic and acidic residues" evidence="1">
    <location>
        <begin position="120"/>
        <end position="129"/>
    </location>
</feature>
<evidence type="ECO:0000313" key="2">
    <source>
        <dbReference type="EMBL" id="KAK4106338.1"/>
    </source>
</evidence>
<gene>
    <name evidence="2" type="ORF">N658DRAFT_15603</name>
</gene>
<evidence type="ECO:0000256" key="1">
    <source>
        <dbReference type="SAM" id="MobiDB-lite"/>
    </source>
</evidence>
<reference evidence="2" key="2">
    <citation type="submission" date="2023-05" db="EMBL/GenBank/DDBJ databases">
        <authorList>
            <consortium name="Lawrence Berkeley National Laboratory"/>
            <person name="Steindorff A."/>
            <person name="Hensen N."/>
            <person name="Bonometti L."/>
            <person name="Westerberg I."/>
            <person name="Brannstrom I.O."/>
            <person name="Guillou S."/>
            <person name="Cros-Aarteil S."/>
            <person name="Calhoun S."/>
            <person name="Haridas S."/>
            <person name="Kuo A."/>
            <person name="Mondo S."/>
            <person name="Pangilinan J."/>
            <person name="Riley R."/>
            <person name="Labutti K."/>
            <person name="Andreopoulos B."/>
            <person name="Lipzen A."/>
            <person name="Chen C."/>
            <person name="Yanf M."/>
            <person name="Daum C."/>
            <person name="Ng V."/>
            <person name="Clum A."/>
            <person name="Ohm R."/>
            <person name="Martin F."/>
            <person name="Silar P."/>
            <person name="Natvig D."/>
            <person name="Lalanne C."/>
            <person name="Gautier V."/>
            <person name="Ament-Velasquez S.L."/>
            <person name="Kruys A."/>
            <person name="Hutchinson M.I."/>
            <person name="Powell A.J."/>
            <person name="Barry K."/>
            <person name="Miller A.N."/>
            <person name="Grigoriev I.V."/>
            <person name="Debuchy R."/>
            <person name="Gladieux P."/>
            <person name="Thoren M.H."/>
            <person name="Johannesson H."/>
        </authorList>
    </citation>
    <scope>NUCLEOTIDE SEQUENCE</scope>
    <source>
        <strain evidence="2">CBS 757.83</strain>
    </source>
</reference>
<accession>A0AAN6QA14</accession>
<reference evidence="2" key="1">
    <citation type="journal article" date="2023" name="Mol. Phylogenet. Evol.">
        <title>Genome-scale phylogeny and comparative genomics of the fungal order Sordariales.</title>
        <authorList>
            <person name="Hensen N."/>
            <person name="Bonometti L."/>
            <person name="Westerberg I."/>
            <person name="Brannstrom I.O."/>
            <person name="Guillou S."/>
            <person name="Cros-Aarteil S."/>
            <person name="Calhoun S."/>
            <person name="Haridas S."/>
            <person name="Kuo A."/>
            <person name="Mondo S."/>
            <person name="Pangilinan J."/>
            <person name="Riley R."/>
            <person name="LaButti K."/>
            <person name="Andreopoulos B."/>
            <person name="Lipzen A."/>
            <person name="Chen C."/>
            <person name="Yan M."/>
            <person name="Daum C."/>
            <person name="Ng V."/>
            <person name="Clum A."/>
            <person name="Steindorff A."/>
            <person name="Ohm R.A."/>
            <person name="Martin F."/>
            <person name="Silar P."/>
            <person name="Natvig D.O."/>
            <person name="Lalanne C."/>
            <person name="Gautier V."/>
            <person name="Ament-Velasquez S.L."/>
            <person name="Kruys A."/>
            <person name="Hutchinson M.I."/>
            <person name="Powell A.J."/>
            <person name="Barry K."/>
            <person name="Miller A.N."/>
            <person name="Grigoriev I.V."/>
            <person name="Debuchy R."/>
            <person name="Gladieux P."/>
            <person name="Hiltunen Thoren M."/>
            <person name="Johannesson H."/>
        </authorList>
    </citation>
    <scope>NUCLEOTIDE SEQUENCE</scope>
    <source>
        <strain evidence="2">CBS 757.83</strain>
    </source>
</reference>
<dbReference type="Proteomes" id="UP001305647">
    <property type="component" value="Unassembled WGS sequence"/>
</dbReference>